<dbReference type="RefSeq" id="WP_008615732.1">
    <property type="nucleotide sequence ID" value="NZ_JH651380.1"/>
</dbReference>
<dbReference type="AlphaFoldDB" id="I3C0F8"/>
<evidence type="ECO:0000313" key="2">
    <source>
        <dbReference type="EMBL" id="EIJ37101.1"/>
    </source>
</evidence>
<proteinExistence type="predicted"/>
<sequence>MKTIIILITLIVSSSLHAQVVFDTLYANNKKSVALFFPQAIRQGITGASHFVFTYNRETKQYFGLLQAQRGEASNLLVVTDDGQVYSYILKYAEQLPKLNYFVSRTESIGTEVPLSVKSKPKQLALDSMEKSMVYYKSFSKYLLKTTPKRLASKKRNGIKLQLQKMVYHKSETYLVMEVSNTSGITFETNFLKVYSVSGNKKRKASYQRLEMKPIYICNYPNKIWNGQSLRFVYVLPKYVLGDKEKLLVELQELNGGRKVVLKSCHF</sequence>
<dbReference type="EMBL" id="JH651380">
    <property type="protein sequence ID" value="EIJ37101.1"/>
    <property type="molecule type" value="Genomic_DNA"/>
</dbReference>
<evidence type="ECO:0000256" key="1">
    <source>
        <dbReference type="SAM" id="SignalP"/>
    </source>
</evidence>
<gene>
    <name evidence="2" type="ORF">JoomaDRAFT_0035</name>
</gene>
<dbReference type="OrthoDB" id="1451423at2"/>
<name>I3C0F8_9FLAO</name>
<dbReference type="eggNOG" id="COG3504">
    <property type="taxonomic scope" value="Bacteria"/>
</dbReference>
<accession>I3C0F8</accession>
<dbReference type="Proteomes" id="UP000004690">
    <property type="component" value="Unassembled WGS sequence"/>
</dbReference>
<feature type="chain" id="PRO_5003668333" description="DUF4138 domain-containing protein" evidence="1">
    <location>
        <begin position="19"/>
        <end position="267"/>
    </location>
</feature>
<keyword evidence="3" id="KW-1185">Reference proteome</keyword>
<organism evidence="2 3">
    <name type="scientific">Galbibacter orientalis DSM 19592</name>
    <dbReference type="NCBI Taxonomy" id="926559"/>
    <lineage>
        <taxon>Bacteria</taxon>
        <taxon>Pseudomonadati</taxon>
        <taxon>Bacteroidota</taxon>
        <taxon>Flavobacteriia</taxon>
        <taxon>Flavobacteriales</taxon>
        <taxon>Flavobacteriaceae</taxon>
        <taxon>Galbibacter</taxon>
    </lineage>
</organism>
<dbReference type="STRING" id="926559.JoomaDRAFT_0035"/>
<dbReference type="Pfam" id="PF13595">
    <property type="entry name" value="DUF4138"/>
    <property type="match status" value="1"/>
</dbReference>
<reference evidence="2 3" key="1">
    <citation type="submission" date="2012-02" db="EMBL/GenBank/DDBJ databases">
        <title>Improved High-Quality Draft genome of Joostella marina DSM 19592.</title>
        <authorList>
            <consortium name="US DOE Joint Genome Institute (JGI-PGF)"/>
            <person name="Lucas S."/>
            <person name="Copeland A."/>
            <person name="Lapidus A."/>
            <person name="Bruce D."/>
            <person name="Goodwin L."/>
            <person name="Pitluck S."/>
            <person name="Peters L."/>
            <person name="Chertkov O."/>
            <person name="Ovchinnikova G."/>
            <person name="Kyrpides N."/>
            <person name="Mavromatis K."/>
            <person name="Detter J.C."/>
            <person name="Han C."/>
            <person name="Land M."/>
            <person name="Hauser L."/>
            <person name="Markowitz V."/>
            <person name="Cheng J.-F."/>
            <person name="Hugenholtz P."/>
            <person name="Woyke T."/>
            <person name="Wu D."/>
            <person name="Tindall B."/>
            <person name="Brambilla E."/>
            <person name="Klenk H.-P."/>
            <person name="Eisen J.A."/>
        </authorList>
    </citation>
    <scope>NUCLEOTIDE SEQUENCE [LARGE SCALE GENOMIC DNA]</scope>
    <source>
        <strain evidence="2 3">DSM 19592</strain>
    </source>
</reference>
<protein>
    <recommendedName>
        <fullName evidence="4">DUF4138 domain-containing protein</fullName>
    </recommendedName>
</protein>
<feature type="signal peptide" evidence="1">
    <location>
        <begin position="1"/>
        <end position="18"/>
    </location>
</feature>
<evidence type="ECO:0000313" key="3">
    <source>
        <dbReference type="Proteomes" id="UP000004690"/>
    </source>
</evidence>
<evidence type="ECO:0008006" key="4">
    <source>
        <dbReference type="Google" id="ProtNLM"/>
    </source>
</evidence>
<keyword evidence="1" id="KW-0732">Signal</keyword>
<dbReference type="InterPro" id="IPR022298">
    <property type="entry name" value="Conjug_transposon_TraN"/>
</dbReference>
<dbReference type="HOGENOM" id="CLU_1003913_0_0_10"/>